<gene>
    <name evidence="4" type="primary">LOC130464928</name>
</gene>
<accession>A0ABM3R352</accession>
<sequence length="388" mass="43733">MSGANNSTFNLRPLIENKLNAHNFLQWEKAMRIVLRAEGKENVLENPLPLEPLPENATEAQCRAKQTLQDNSLQVTCLMLACMEPEYQKRFDGLDAYTIIQQLKTLFQKNARLGRLHSMMVQDEGNLPGEPEHKDVLMVKRGKQFKSINVIEVNLATTTSWVFDTACGSHIIGNVQGLKRSRSLSKGEVDLRVGNGARVAALAVGDYSLRLPSGLILELYNCYYVPVITKNIISIPILDSEGFSFQIMNNCCSAYLNGMFYVSAKLSNGLYVLDLQNHIYHIENKKHKPNDLNPTYLWHSAVVRKISARWEVELAEAAAAVRYGLMIAKGLSLNNIMVECDASNVVRSLKSRSEGLSPFMLVHDDNNRLRDDFESFSCFHRIRIAIKI</sequence>
<dbReference type="Pfam" id="PF13456">
    <property type="entry name" value="RVT_3"/>
    <property type="match status" value="1"/>
</dbReference>
<dbReference type="Proteomes" id="UP000813463">
    <property type="component" value="Unplaced"/>
</dbReference>
<evidence type="ECO:0000313" key="3">
    <source>
        <dbReference type="Proteomes" id="UP000813463"/>
    </source>
</evidence>
<feature type="domain" description="Retrovirus-related Pol polyprotein from transposon TNT 1-94-like beta-barrel" evidence="2">
    <location>
        <begin position="161"/>
        <end position="243"/>
    </location>
</feature>
<reference evidence="4" key="1">
    <citation type="submission" date="2025-08" db="UniProtKB">
        <authorList>
            <consortium name="RefSeq"/>
        </authorList>
    </citation>
    <scope>IDENTIFICATION</scope>
    <source>
        <tissue evidence="4">Leaf</tissue>
    </source>
</reference>
<organism evidence="3 4">
    <name type="scientific">Spinacia oleracea</name>
    <name type="common">Spinach</name>
    <dbReference type="NCBI Taxonomy" id="3562"/>
    <lineage>
        <taxon>Eukaryota</taxon>
        <taxon>Viridiplantae</taxon>
        <taxon>Streptophyta</taxon>
        <taxon>Embryophyta</taxon>
        <taxon>Tracheophyta</taxon>
        <taxon>Spermatophyta</taxon>
        <taxon>Magnoliopsida</taxon>
        <taxon>eudicotyledons</taxon>
        <taxon>Gunneridae</taxon>
        <taxon>Pentapetalae</taxon>
        <taxon>Caryophyllales</taxon>
        <taxon>Chenopodiaceae</taxon>
        <taxon>Chenopodioideae</taxon>
        <taxon>Anserineae</taxon>
        <taxon>Spinacia</taxon>
    </lineage>
</organism>
<dbReference type="InterPro" id="IPR002156">
    <property type="entry name" value="RNaseH_domain"/>
</dbReference>
<dbReference type="GeneID" id="130464928"/>
<feature type="domain" description="RNase H type-1" evidence="1">
    <location>
        <begin position="302"/>
        <end position="383"/>
    </location>
</feature>
<proteinExistence type="predicted"/>
<dbReference type="RefSeq" id="XP_056690046.1">
    <property type="nucleotide sequence ID" value="XM_056834068.1"/>
</dbReference>
<evidence type="ECO:0008006" key="5">
    <source>
        <dbReference type="Google" id="ProtNLM"/>
    </source>
</evidence>
<dbReference type="Pfam" id="PF22936">
    <property type="entry name" value="Pol_BBD"/>
    <property type="match status" value="1"/>
</dbReference>
<evidence type="ECO:0000259" key="2">
    <source>
        <dbReference type="Pfam" id="PF22936"/>
    </source>
</evidence>
<protein>
    <recommendedName>
        <fullName evidence="5">RNase H type-1 domain-containing protein</fullName>
    </recommendedName>
</protein>
<dbReference type="InterPro" id="IPR054722">
    <property type="entry name" value="PolX-like_BBD"/>
</dbReference>
<keyword evidence="3" id="KW-1185">Reference proteome</keyword>
<evidence type="ECO:0000259" key="1">
    <source>
        <dbReference type="Pfam" id="PF13456"/>
    </source>
</evidence>
<name>A0ABM3R352_SPIOL</name>
<evidence type="ECO:0000313" key="4">
    <source>
        <dbReference type="RefSeq" id="XP_056690046.1"/>
    </source>
</evidence>